<comment type="caution">
    <text evidence="2">The sequence shown here is derived from an EMBL/GenBank/DDBJ whole genome shotgun (WGS) entry which is preliminary data.</text>
</comment>
<dbReference type="STRING" id="574375.AZF08_16000"/>
<dbReference type="SMART" id="SM00219">
    <property type="entry name" value="TyrKc"/>
    <property type="match status" value="1"/>
</dbReference>
<feature type="domain" description="Protein kinase" evidence="1">
    <location>
        <begin position="24"/>
        <end position="273"/>
    </location>
</feature>
<evidence type="ECO:0000313" key="2">
    <source>
        <dbReference type="EMBL" id="KEK24038.1"/>
    </source>
</evidence>
<keyword evidence="3" id="KW-1185">Reference proteome</keyword>
<dbReference type="AlphaFoldDB" id="A0A073KNU5"/>
<protein>
    <submittedName>
        <fullName evidence="2">Serine/threonine protein kinase</fullName>
    </submittedName>
</protein>
<dbReference type="EMBL" id="JOTM01000010">
    <property type="protein sequence ID" value="KEK24038.1"/>
    <property type="molecule type" value="Genomic_DNA"/>
</dbReference>
<dbReference type="eggNOG" id="COG0515">
    <property type="taxonomic scope" value="Bacteria"/>
</dbReference>
<dbReference type="OrthoDB" id="9788659at2"/>
<dbReference type="InterPro" id="IPR011009">
    <property type="entry name" value="Kinase-like_dom_sf"/>
</dbReference>
<dbReference type="GO" id="GO:0004674">
    <property type="term" value="F:protein serine/threonine kinase activity"/>
    <property type="evidence" value="ECO:0007669"/>
    <property type="project" value="UniProtKB-KW"/>
</dbReference>
<dbReference type="Proteomes" id="UP000027778">
    <property type="component" value="Unassembled WGS sequence"/>
</dbReference>
<dbReference type="PROSITE" id="PS50011">
    <property type="entry name" value="PROTEIN_KINASE_DOM"/>
    <property type="match status" value="1"/>
</dbReference>
<dbReference type="Gene3D" id="1.10.510.10">
    <property type="entry name" value="Transferase(Phosphotransferase) domain 1"/>
    <property type="match status" value="1"/>
</dbReference>
<dbReference type="InterPro" id="IPR020635">
    <property type="entry name" value="Tyr_kinase_cat_dom"/>
</dbReference>
<organism evidence="2 3">
    <name type="scientific">Bacillus gaemokensis</name>
    <dbReference type="NCBI Taxonomy" id="574375"/>
    <lineage>
        <taxon>Bacteria</taxon>
        <taxon>Bacillati</taxon>
        <taxon>Bacillota</taxon>
        <taxon>Bacilli</taxon>
        <taxon>Bacillales</taxon>
        <taxon>Bacillaceae</taxon>
        <taxon>Bacillus</taxon>
        <taxon>Bacillus cereus group</taxon>
    </lineage>
</organism>
<dbReference type="RefSeq" id="WP_033674894.1">
    <property type="nucleotide sequence ID" value="NZ_JOTM01000010.1"/>
</dbReference>
<name>A0A073KNU5_9BACI</name>
<dbReference type="InterPro" id="IPR000719">
    <property type="entry name" value="Prot_kinase_dom"/>
</dbReference>
<gene>
    <name evidence="2" type="ORF">BAGA_04870</name>
</gene>
<dbReference type="GO" id="GO:0004713">
    <property type="term" value="F:protein tyrosine kinase activity"/>
    <property type="evidence" value="ECO:0007669"/>
    <property type="project" value="InterPro"/>
</dbReference>
<dbReference type="Pfam" id="PF00069">
    <property type="entry name" value="Pkinase"/>
    <property type="match status" value="1"/>
</dbReference>
<evidence type="ECO:0000259" key="1">
    <source>
        <dbReference type="PROSITE" id="PS50011"/>
    </source>
</evidence>
<keyword evidence="2" id="KW-0808">Transferase</keyword>
<reference evidence="2 3" key="1">
    <citation type="submission" date="2014-06" db="EMBL/GenBank/DDBJ databases">
        <title>Draft genome sequence of Bacillus gaemokensis JCM 15801 (MCCC 1A00707).</title>
        <authorList>
            <person name="Lai Q."/>
            <person name="Liu Y."/>
            <person name="Shao Z."/>
        </authorList>
    </citation>
    <scope>NUCLEOTIDE SEQUENCE [LARGE SCALE GENOMIC DNA]</scope>
    <source>
        <strain evidence="2 3">JCM 15801</strain>
    </source>
</reference>
<dbReference type="PANTHER" id="PTHR24347">
    <property type="entry name" value="SERINE/THREONINE-PROTEIN KINASE"/>
    <property type="match status" value="1"/>
</dbReference>
<dbReference type="GO" id="GO:0005524">
    <property type="term" value="F:ATP binding"/>
    <property type="evidence" value="ECO:0007669"/>
    <property type="project" value="InterPro"/>
</dbReference>
<proteinExistence type="predicted"/>
<keyword evidence="2" id="KW-0418">Kinase</keyword>
<sequence>MKWRNILAWFDRPLQKNTIVAQRYEIESVIGMGSYGFTYIVNDLQTREKKVLKQLRQSKQRYESGRKSFAQEQVILEQLDHPAIPKLYDTFTWKNQPFFVMEYMLGKNFEDCIFVDSYVYEEYEVFHILYKVLELVSYVHSKGIIHRDLRIPNILTKDNQISIIDFGLARFKGEVDERAPSYEGEQAFMREVHDRSDFYALGHFTLFLLYAGYESTEKEEKPWHEELKLEKENREIIMRMLQMKHPYYENIQDIRRDIRQALERMGDPCFKSF</sequence>
<accession>A0A073KNU5</accession>
<dbReference type="SUPFAM" id="SSF56112">
    <property type="entry name" value="Protein kinase-like (PK-like)"/>
    <property type="match status" value="1"/>
</dbReference>
<evidence type="ECO:0000313" key="3">
    <source>
        <dbReference type="Proteomes" id="UP000027778"/>
    </source>
</evidence>
<keyword evidence="2" id="KW-0723">Serine/threonine-protein kinase</keyword>